<reference evidence="1 2" key="2">
    <citation type="submission" date="2024-09" db="EMBL/GenBank/DDBJ databases">
        <title>Draft genome sequence of Candidatus Magnetaquicoccaceae bacterium FCR-1.</title>
        <authorList>
            <person name="Shimoshige H."/>
            <person name="Shimamura S."/>
            <person name="Taoka A."/>
            <person name="Kobayashi H."/>
            <person name="Maekawa T."/>
        </authorList>
    </citation>
    <scope>NUCLEOTIDE SEQUENCE [LARGE SCALE GENOMIC DNA]</scope>
    <source>
        <strain evidence="1 2">FCR-1</strain>
    </source>
</reference>
<gene>
    <name evidence="1" type="ORF">SIID45300_00970</name>
</gene>
<dbReference type="Proteomes" id="UP001628193">
    <property type="component" value="Unassembled WGS sequence"/>
</dbReference>
<sequence length="95" mass="10786">MKNLLIKTNSPFKPGLMECPVCGNHPMHIYRCAKCGEVRCGSDQCIGSMGTQYKRWARSGTICRNCGEATYRLLVSDSEEMLQFLAEYHRPGRPR</sequence>
<keyword evidence="2" id="KW-1185">Reference proteome</keyword>
<accession>A0ABQ0C707</accession>
<organism evidence="1 2">
    <name type="scientific">Candidatus Magnetaquiglobus chichijimensis</name>
    <dbReference type="NCBI Taxonomy" id="3141448"/>
    <lineage>
        <taxon>Bacteria</taxon>
        <taxon>Pseudomonadati</taxon>
        <taxon>Pseudomonadota</taxon>
        <taxon>Magnetococcia</taxon>
        <taxon>Magnetococcales</taxon>
        <taxon>Candidatus Magnetaquicoccaceae</taxon>
        <taxon>Candidatus Magnetaquiglobus</taxon>
    </lineage>
</organism>
<dbReference type="RefSeq" id="WP_420904384.1">
    <property type="nucleotide sequence ID" value="NZ_BAAFGK010000004.1"/>
</dbReference>
<evidence type="ECO:0000313" key="1">
    <source>
        <dbReference type="EMBL" id="GAB0056662.1"/>
    </source>
</evidence>
<comment type="caution">
    <text evidence="1">The sequence shown here is derived from an EMBL/GenBank/DDBJ whole genome shotgun (WGS) entry which is preliminary data.</text>
</comment>
<evidence type="ECO:0000313" key="2">
    <source>
        <dbReference type="Proteomes" id="UP001628193"/>
    </source>
</evidence>
<dbReference type="EMBL" id="BAAFGK010000004">
    <property type="protein sequence ID" value="GAB0056662.1"/>
    <property type="molecule type" value="Genomic_DNA"/>
</dbReference>
<proteinExistence type="predicted"/>
<protein>
    <submittedName>
        <fullName evidence="1">Uncharacterized protein</fullName>
    </submittedName>
</protein>
<reference evidence="1 2" key="1">
    <citation type="submission" date="2024-05" db="EMBL/GenBank/DDBJ databases">
        <authorList>
            <consortium name="Candidatus Magnetaquicoccaceae bacterium FCR-1 genome sequencing consortium"/>
            <person name="Shimoshige H."/>
            <person name="Shimamura S."/>
            <person name="Taoka A."/>
            <person name="Kobayashi H."/>
            <person name="Maekawa T."/>
        </authorList>
    </citation>
    <scope>NUCLEOTIDE SEQUENCE [LARGE SCALE GENOMIC DNA]</scope>
    <source>
        <strain evidence="1 2">FCR-1</strain>
    </source>
</reference>
<name>A0ABQ0C707_9PROT</name>